<evidence type="ECO:0000313" key="10">
    <source>
        <dbReference type="Proteomes" id="UP000050996"/>
    </source>
</evidence>
<dbReference type="STRING" id="1637975.AN957_00250"/>
<evidence type="ECO:0000256" key="7">
    <source>
        <dbReference type="SAM" id="Phobius"/>
    </source>
</evidence>
<dbReference type="Gene3D" id="1.10.4030.10">
    <property type="entry name" value="Porin chaperone SurA, peptide-binding domain"/>
    <property type="match status" value="1"/>
</dbReference>
<dbReference type="InterPro" id="IPR046357">
    <property type="entry name" value="PPIase_dom_sf"/>
</dbReference>
<dbReference type="GO" id="GO:0003755">
    <property type="term" value="F:peptidyl-prolyl cis-trans isomerase activity"/>
    <property type="evidence" value="ECO:0007669"/>
    <property type="project" value="UniProtKB-KW"/>
</dbReference>
<evidence type="ECO:0000313" key="9">
    <source>
        <dbReference type="EMBL" id="KQL27416.1"/>
    </source>
</evidence>
<dbReference type="Gene3D" id="3.10.50.40">
    <property type="match status" value="1"/>
</dbReference>
<feature type="transmembrane region" description="Helical" evidence="7">
    <location>
        <begin position="12"/>
        <end position="30"/>
    </location>
</feature>
<feature type="domain" description="PpiC" evidence="8">
    <location>
        <begin position="156"/>
        <end position="248"/>
    </location>
</feature>
<keyword evidence="7" id="KW-0472">Membrane</keyword>
<dbReference type="InterPro" id="IPR027304">
    <property type="entry name" value="Trigger_fact/SurA_dom_sf"/>
</dbReference>
<dbReference type="PROSITE" id="PS50198">
    <property type="entry name" value="PPIC_PPIASE_2"/>
    <property type="match status" value="1"/>
</dbReference>
<keyword evidence="5 6" id="KW-0413">Isomerase</keyword>
<dbReference type="PANTHER" id="PTHR47245">
    <property type="entry name" value="PEPTIDYLPROLYL ISOMERASE"/>
    <property type="match status" value="1"/>
</dbReference>
<dbReference type="Pfam" id="PF13145">
    <property type="entry name" value="Rotamase_2"/>
    <property type="match status" value="1"/>
</dbReference>
<dbReference type="InterPro" id="IPR050245">
    <property type="entry name" value="PrsA_foldase"/>
</dbReference>
<name>A0A0Q3RAZ6_9BACI</name>
<keyword evidence="4 6" id="KW-0697">Rotamase</keyword>
<dbReference type="SUPFAM" id="SSF54534">
    <property type="entry name" value="FKBP-like"/>
    <property type="match status" value="1"/>
</dbReference>
<evidence type="ECO:0000259" key="8">
    <source>
        <dbReference type="PROSITE" id="PS50198"/>
    </source>
</evidence>
<evidence type="ECO:0000256" key="5">
    <source>
        <dbReference type="ARBA" id="ARBA00023235"/>
    </source>
</evidence>
<keyword evidence="3" id="KW-0732">Signal</keyword>
<comment type="catalytic activity">
    <reaction evidence="1">
        <text>[protein]-peptidylproline (omega=180) = [protein]-peptidylproline (omega=0)</text>
        <dbReference type="Rhea" id="RHEA:16237"/>
        <dbReference type="Rhea" id="RHEA-COMP:10747"/>
        <dbReference type="Rhea" id="RHEA-COMP:10748"/>
        <dbReference type="ChEBI" id="CHEBI:83833"/>
        <dbReference type="ChEBI" id="CHEBI:83834"/>
        <dbReference type="EC" id="5.2.1.8"/>
    </reaction>
</comment>
<keyword evidence="7" id="KW-1133">Transmembrane helix</keyword>
<organism evidence="9 10">
    <name type="scientific">Cytobacillus solani</name>
    <dbReference type="NCBI Taxonomy" id="1637975"/>
    <lineage>
        <taxon>Bacteria</taxon>
        <taxon>Bacillati</taxon>
        <taxon>Bacillota</taxon>
        <taxon>Bacilli</taxon>
        <taxon>Bacillales</taxon>
        <taxon>Bacillaceae</taxon>
        <taxon>Cytobacillus</taxon>
    </lineage>
</organism>
<sequence length="298" mass="34354">MKKERLKREKLWIVIAGLILLNCLTVAFLISKGSTGSSEVVAKVGKEKITRQDWLNEMESRYGKEILSELVDQKIIETAGKKYDIKISDQAVERELMVIKTMYGSSGGYQSSDEEKMREQIKSSLMLEEILTKDVKVSEKEMKSYYDQNKKQFHLPDSYHISKIVVKTKKAAEQTLKELEQGSSFAVLAMERSIDEFTANLGGDAGYINEDSDRYSKDFLQIIKKLKPGKWSKPIKLEDSYAIVMLHEAVKGKEYKYKDVKDQIRRQIALEQMEIPVSAKPLWNETDIEWFYGELEAH</sequence>
<evidence type="ECO:0000256" key="1">
    <source>
        <dbReference type="ARBA" id="ARBA00000971"/>
    </source>
</evidence>
<dbReference type="EC" id="5.2.1.8" evidence="2"/>
<dbReference type="AlphaFoldDB" id="A0A0Q3RAZ6"/>
<evidence type="ECO:0000256" key="6">
    <source>
        <dbReference type="PROSITE-ProRule" id="PRU00278"/>
    </source>
</evidence>
<proteinExistence type="predicted"/>
<protein>
    <recommendedName>
        <fullName evidence="2">peptidylprolyl isomerase</fullName>
        <ecNumber evidence="2">5.2.1.8</ecNumber>
    </recommendedName>
</protein>
<dbReference type="Proteomes" id="UP000050996">
    <property type="component" value="Unassembled WGS sequence"/>
</dbReference>
<dbReference type="PATRIC" id="fig|1637975.4.peg.5405"/>
<reference evidence="9 10" key="1">
    <citation type="submission" date="2015-09" db="EMBL/GenBank/DDBJ databases">
        <title>Genome sequencing project for genomic taxonomy and phylogenomics of Bacillus-like bacteria.</title>
        <authorList>
            <person name="Liu B."/>
            <person name="Wang J."/>
            <person name="Zhu Y."/>
            <person name="Liu G."/>
            <person name="Chen Q."/>
            <person name="Chen Z."/>
            <person name="Lan J."/>
            <person name="Che J."/>
            <person name="Ge C."/>
            <person name="Shi H."/>
            <person name="Pan Z."/>
            <person name="Liu X."/>
        </authorList>
    </citation>
    <scope>NUCLEOTIDE SEQUENCE [LARGE SCALE GENOMIC DNA]</scope>
    <source>
        <strain evidence="9 10">FJAT-18043</strain>
    </source>
</reference>
<dbReference type="EMBL" id="LJIX01000003">
    <property type="protein sequence ID" value="KQL27416.1"/>
    <property type="molecule type" value="Genomic_DNA"/>
</dbReference>
<comment type="caution">
    <text evidence="9">The sequence shown here is derived from an EMBL/GenBank/DDBJ whole genome shotgun (WGS) entry which is preliminary data.</text>
</comment>
<dbReference type="SUPFAM" id="SSF109998">
    <property type="entry name" value="Triger factor/SurA peptide-binding domain-like"/>
    <property type="match status" value="1"/>
</dbReference>
<keyword evidence="10" id="KW-1185">Reference proteome</keyword>
<dbReference type="RefSeq" id="WP_053479376.1">
    <property type="nucleotide sequence ID" value="NZ_CP041305.1"/>
</dbReference>
<evidence type="ECO:0000256" key="3">
    <source>
        <dbReference type="ARBA" id="ARBA00022729"/>
    </source>
</evidence>
<dbReference type="InterPro" id="IPR000297">
    <property type="entry name" value="PPIase_PpiC"/>
</dbReference>
<dbReference type="PANTHER" id="PTHR47245:SF1">
    <property type="entry name" value="FOLDASE PROTEIN PRSA"/>
    <property type="match status" value="1"/>
</dbReference>
<evidence type="ECO:0000256" key="4">
    <source>
        <dbReference type="ARBA" id="ARBA00023110"/>
    </source>
</evidence>
<keyword evidence="7" id="KW-0812">Transmembrane</keyword>
<evidence type="ECO:0000256" key="2">
    <source>
        <dbReference type="ARBA" id="ARBA00013194"/>
    </source>
</evidence>
<gene>
    <name evidence="9" type="ORF">AN957_00250</name>
</gene>
<accession>A0A0Q3RAZ6</accession>